<dbReference type="InterPro" id="IPR013785">
    <property type="entry name" value="Aldolase_TIM"/>
</dbReference>
<keyword evidence="5" id="KW-0408">Iron</keyword>
<evidence type="ECO:0000256" key="2">
    <source>
        <dbReference type="ARBA" id="ARBA00022485"/>
    </source>
</evidence>
<dbReference type="GO" id="GO:0051536">
    <property type="term" value="F:iron-sulfur cluster binding"/>
    <property type="evidence" value="ECO:0007669"/>
    <property type="project" value="UniProtKB-KW"/>
</dbReference>
<dbReference type="InterPro" id="IPR007197">
    <property type="entry name" value="rSAM"/>
</dbReference>
<dbReference type="SFLD" id="SFLDG01067">
    <property type="entry name" value="SPASM/twitch_domain_containing"/>
    <property type="match status" value="1"/>
</dbReference>
<reference evidence="8" key="1">
    <citation type="submission" date="2019-01" db="EMBL/GenBank/DDBJ databases">
        <authorList>
            <consortium name="Genoscope - CEA"/>
            <person name="William W."/>
        </authorList>
    </citation>
    <scope>NUCLEOTIDE SEQUENCE</scope>
    <source>
        <strain evidence="8">CR-1</strain>
    </source>
</reference>
<evidence type="ECO:0000256" key="1">
    <source>
        <dbReference type="ARBA" id="ARBA00001966"/>
    </source>
</evidence>
<keyword evidence="3" id="KW-0949">S-adenosyl-L-methionine</keyword>
<evidence type="ECO:0000256" key="3">
    <source>
        <dbReference type="ARBA" id="ARBA00022691"/>
    </source>
</evidence>
<dbReference type="GO" id="GO:0046872">
    <property type="term" value="F:metal ion binding"/>
    <property type="evidence" value="ECO:0007669"/>
    <property type="project" value="UniProtKB-KW"/>
</dbReference>
<sequence>MKIKDRRRYILRAPFLLWNILARGRYDFSFDLMPASIDNMPVAKRINLIKSGINLIHQRSRPYSMPIFMQVELTSYCDLKCPVCPWGSGALERKPLAMDPGLFEKLMDEVGPYLLVLSLWCWGEPLLHPRLSEMLRIAKKHNIITLLSTNGQRLNEESVINALVSYPPTYLIVAIDGITDETNSKFRTGAGLEKALEGARRLAEIKRQKSLETPILCMRYIVMNHNEHEIHQLESFAKDHSFDMLATRKLSIRDLPEETHKSLIPKNEKFRAYKYHQNDRVRRNNFKCEKAFIFPSVFADGSVVPCDHDYNATKSYGTFSKDTSFRKIWFGKKAGKIRRTIKTNREKYSFCDQCPFADMSEKTCSINNIDLRR</sequence>
<dbReference type="Pfam" id="PF04055">
    <property type="entry name" value="Radical_SAM"/>
    <property type="match status" value="1"/>
</dbReference>
<dbReference type="CDD" id="cd21109">
    <property type="entry name" value="SPASM"/>
    <property type="match status" value="1"/>
</dbReference>
<name>A0A484HQ67_9BACT</name>
<accession>A0A484HQ67</accession>
<feature type="domain" description="Radical SAM core" evidence="7">
    <location>
        <begin position="63"/>
        <end position="283"/>
    </location>
</feature>
<dbReference type="InterPro" id="IPR050377">
    <property type="entry name" value="Radical_SAM_PqqE_MftC-like"/>
</dbReference>
<organism evidence="8">
    <name type="scientific">uncultured Desulfobacteraceae bacterium</name>
    <dbReference type="NCBI Taxonomy" id="218296"/>
    <lineage>
        <taxon>Bacteria</taxon>
        <taxon>Pseudomonadati</taxon>
        <taxon>Thermodesulfobacteriota</taxon>
        <taxon>Desulfobacteria</taxon>
        <taxon>Desulfobacterales</taxon>
        <taxon>Desulfobacteraceae</taxon>
        <taxon>environmental samples</taxon>
    </lineage>
</organism>
<keyword evidence="2" id="KW-0004">4Fe-4S</keyword>
<dbReference type="PANTHER" id="PTHR11228:SF7">
    <property type="entry name" value="PQQA PEPTIDE CYCLASE"/>
    <property type="match status" value="1"/>
</dbReference>
<dbReference type="SUPFAM" id="SSF102114">
    <property type="entry name" value="Radical SAM enzymes"/>
    <property type="match status" value="1"/>
</dbReference>
<gene>
    <name evidence="8" type="ORF">EPICR_50289</name>
</gene>
<proteinExistence type="predicted"/>
<dbReference type="GO" id="GO:0003824">
    <property type="term" value="F:catalytic activity"/>
    <property type="evidence" value="ECO:0007669"/>
    <property type="project" value="InterPro"/>
</dbReference>
<dbReference type="InterPro" id="IPR023885">
    <property type="entry name" value="4Fe4S-binding_SPASM_dom"/>
</dbReference>
<dbReference type="InterPro" id="IPR034391">
    <property type="entry name" value="AdoMet-like_SPASM_containing"/>
</dbReference>
<protein>
    <recommendedName>
        <fullName evidence="7">Radical SAM core domain-containing protein</fullName>
    </recommendedName>
</protein>
<dbReference type="EMBL" id="CAACVI010000045">
    <property type="protein sequence ID" value="VEN75007.1"/>
    <property type="molecule type" value="Genomic_DNA"/>
</dbReference>
<dbReference type="SFLD" id="SFLDG01387">
    <property type="entry name" value="BtrN-like_SPASM_domain_contain"/>
    <property type="match status" value="1"/>
</dbReference>
<dbReference type="PANTHER" id="PTHR11228">
    <property type="entry name" value="RADICAL SAM DOMAIN PROTEIN"/>
    <property type="match status" value="1"/>
</dbReference>
<comment type="cofactor">
    <cofactor evidence="1">
        <name>[4Fe-4S] cluster</name>
        <dbReference type="ChEBI" id="CHEBI:49883"/>
    </cofactor>
</comment>
<keyword evidence="6" id="KW-0411">Iron-sulfur</keyword>
<dbReference type="Pfam" id="PF13186">
    <property type="entry name" value="SPASM"/>
    <property type="match status" value="1"/>
</dbReference>
<dbReference type="InterPro" id="IPR058240">
    <property type="entry name" value="rSAM_sf"/>
</dbReference>
<evidence type="ECO:0000259" key="7">
    <source>
        <dbReference type="PROSITE" id="PS51918"/>
    </source>
</evidence>
<evidence type="ECO:0000256" key="5">
    <source>
        <dbReference type="ARBA" id="ARBA00023004"/>
    </source>
</evidence>
<evidence type="ECO:0000256" key="6">
    <source>
        <dbReference type="ARBA" id="ARBA00023014"/>
    </source>
</evidence>
<keyword evidence="4" id="KW-0479">Metal-binding</keyword>
<dbReference type="SFLD" id="SFLDS00029">
    <property type="entry name" value="Radical_SAM"/>
    <property type="match status" value="1"/>
</dbReference>
<dbReference type="Gene3D" id="3.20.20.70">
    <property type="entry name" value="Aldolase class I"/>
    <property type="match status" value="1"/>
</dbReference>
<evidence type="ECO:0000313" key="8">
    <source>
        <dbReference type="EMBL" id="VEN75007.1"/>
    </source>
</evidence>
<dbReference type="AlphaFoldDB" id="A0A484HQ67"/>
<dbReference type="CDD" id="cd01335">
    <property type="entry name" value="Radical_SAM"/>
    <property type="match status" value="1"/>
</dbReference>
<dbReference type="PROSITE" id="PS51918">
    <property type="entry name" value="RADICAL_SAM"/>
    <property type="match status" value="1"/>
</dbReference>
<evidence type="ECO:0000256" key="4">
    <source>
        <dbReference type="ARBA" id="ARBA00022723"/>
    </source>
</evidence>